<dbReference type="Proteomes" id="UP001165481">
    <property type="component" value="Unassembled WGS sequence"/>
</dbReference>
<keyword evidence="3" id="KW-1185">Reference proteome</keyword>
<feature type="compositionally biased region" description="Low complexity" evidence="1">
    <location>
        <begin position="14"/>
        <end position="28"/>
    </location>
</feature>
<evidence type="ECO:0000313" key="2">
    <source>
        <dbReference type="EMBL" id="MDL2059590.1"/>
    </source>
</evidence>
<accession>A0ABT7IMK9</accession>
<feature type="compositionally biased region" description="Low complexity" evidence="1">
    <location>
        <begin position="35"/>
        <end position="50"/>
    </location>
</feature>
<organism evidence="2 3">
    <name type="scientific">Mesosutterella faecium</name>
    <dbReference type="NCBI Taxonomy" id="2925194"/>
    <lineage>
        <taxon>Bacteria</taxon>
        <taxon>Pseudomonadati</taxon>
        <taxon>Pseudomonadota</taxon>
        <taxon>Betaproteobacteria</taxon>
        <taxon>Burkholderiales</taxon>
        <taxon>Sutterellaceae</taxon>
        <taxon>Mesosutterella</taxon>
    </lineage>
</organism>
<name>A0ABT7IMK9_9BURK</name>
<feature type="region of interest" description="Disordered" evidence="1">
    <location>
        <begin position="14"/>
        <end position="104"/>
    </location>
</feature>
<gene>
    <name evidence="2" type="ORF">MUN46_006565</name>
</gene>
<proteinExistence type="predicted"/>
<reference evidence="2" key="1">
    <citation type="submission" date="2023-03" db="EMBL/GenBank/DDBJ databases">
        <title>Mesosutterella sp. nov. isolated from porcine feces.</title>
        <authorList>
            <person name="Yu S."/>
        </authorList>
    </citation>
    <scope>NUCLEOTIDE SEQUENCE</scope>
    <source>
        <strain evidence="2">AGMB02718</strain>
    </source>
</reference>
<feature type="region of interest" description="Disordered" evidence="1">
    <location>
        <begin position="141"/>
        <end position="179"/>
    </location>
</feature>
<dbReference type="EMBL" id="JAKZJU020000001">
    <property type="protein sequence ID" value="MDL2059590.1"/>
    <property type="molecule type" value="Genomic_DNA"/>
</dbReference>
<comment type="caution">
    <text evidence="2">The sequence shown here is derived from an EMBL/GenBank/DDBJ whole genome shotgun (WGS) entry which is preliminary data.</text>
</comment>
<protein>
    <recommendedName>
        <fullName evidence="4">DUF3306 domain-containing protein</fullName>
    </recommendedName>
</protein>
<evidence type="ECO:0000313" key="3">
    <source>
        <dbReference type="Proteomes" id="UP001165481"/>
    </source>
</evidence>
<evidence type="ECO:0008006" key="4">
    <source>
        <dbReference type="Google" id="ProtNLM"/>
    </source>
</evidence>
<dbReference type="RefSeq" id="WP_243377108.1">
    <property type="nucleotide sequence ID" value="NZ_JAKZJU020000001.1"/>
</dbReference>
<evidence type="ECO:0000256" key="1">
    <source>
        <dbReference type="SAM" id="MobiDB-lite"/>
    </source>
</evidence>
<feature type="compositionally biased region" description="Acidic residues" evidence="1">
    <location>
        <begin position="141"/>
        <end position="155"/>
    </location>
</feature>
<sequence>MKWLERLKRLFGGAAARSRASAPRGAQALPRVEPRSAPAAADPSGPGPSAKRSSSDSLLNFDRTPPGVRRRPRVFETDPMPWVSEQPSRIESEPVPGQPWEVDSSNNVVICSDDALRRQERSVQDKFSAFRGKMTVFEPLTDEEMSWETDDDAEDAEPRKKKKPSQLSFDFGEQSRSGA</sequence>